<keyword evidence="2" id="KW-1185">Reference proteome</keyword>
<dbReference type="AlphaFoldDB" id="A0AAE0G4C8"/>
<dbReference type="EMBL" id="LGRX02009809">
    <property type="protein sequence ID" value="KAK3271364.1"/>
    <property type="molecule type" value="Genomic_DNA"/>
</dbReference>
<accession>A0AAE0G4C8</accession>
<comment type="caution">
    <text evidence="1">The sequence shown here is derived from an EMBL/GenBank/DDBJ whole genome shotgun (WGS) entry which is preliminary data.</text>
</comment>
<name>A0AAE0G4C8_9CHLO</name>
<evidence type="ECO:0000313" key="1">
    <source>
        <dbReference type="EMBL" id="KAK3271364.1"/>
    </source>
</evidence>
<organism evidence="1 2">
    <name type="scientific">Cymbomonas tetramitiformis</name>
    <dbReference type="NCBI Taxonomy" id="36881"/>
    <lineage>
        <taxon>Eukaryota</taxon>
        <taxon>Viridiplantae</taxon>
        <taxon>Chlorophyta</taxon>
        <taxon>Pyramimonadophyceae</taxon>
        <taxon>Pyramimonadales</taxon>
        <taxon>Pyramimonadaceae</taxon>
        <taxon>Cymbomonas</taxon>
    </lineage>
</organism>
<evidence type="ECO:0000313" key="2">
    <source>
        <dbReference type="Proteomes" id="UP001190700"/>
    </source>
</evidence>
<proteinExistence type="predicted"/>
<gene>
    <name evidence="1" type="ORF">CYMTET_20280</name>
</gene>
<reference evidence="1 2" key="1">
    <citation type="journal article" date="2015" name="Genome Biol. Evol.">
        <title>Comparative Genomics of a Bacterivorous Green Alga Reveals Evolutionary Causalities and Consequences of Phago-Mixotrophic Mode of Nutrition.</title>
        <authorList>
            <person name="Burns J.A."/>
            <person name="Paasch A."/>
            <person name="Narechania A."/>
            <person name="Kim E."/>
        </authorList>
    </citation>
    <scope>NUCLEOTIDE SEQUENCE [LARGE SCALE GENOMIC DNA]</scope>
    <source>
        <strain evidence="1 2">PLY_AMNH</strain>
    </source>
</reference>
<sequence>MLRPEDEVVKKQFLPNLPCILRVYEIGHAARLHQREQADLRTLRQRARSVYANASDPQTPIATVTTLTYLQKHCPDVTVLDAEWPGQHLMFDVASHCATEEWLMRTGSKGDGGEKGNGDTWGMTWGRKEDEDEEAALGTLAVPCKQKWIRQPSFVLAGGSRG</sequence>
<dbReference type="Proteomes" id="UP001190700">
    <property type="component" value="Unassembled WGS sequence"/>
</dbReference>
<protein>
    <submittedName>
        <fullName evidence="1">Uncharacterized protein</fullName>
    </submittedName>
</protein>